<dbReference type="RefSeq" id="WP_138158120.1">
    <property type="nucleotide sequence ID" value="NZ_LK021337.1"/>
</dbReference>
<sequence length="92" mass="9395">MSNDLTVDESGLQSASANFSSSALEMARTNADNSSSRKPSVLGASAFAAEVQTFRAAYSNRLMQHGSSVATAAARYAASDGIGSQSISSVTL</sequence>
<protein>
    <recommendedName>
        <fullName evidence="3">PE family protein</fullName>
    </recommendedName>
</protein>
<dbReference type="EMBL" id="LK021337">
    <property type="protein sequence ID" value="CDQ42752.1"/>
    <property type="molecule type" value="Genomic_DNA"/>
</dbReference>
<reference evidence="1" key="1">
    <citation type="submission" date="2014-05" db="EMBL/GenBank/DDBJ databases">
        <authorList>
            <person name="Urmite Genomes"/>
        </authorList>
    </citation>
    <scope>NUCLEOTIDE SEQUENCE</scope>
    <source>
        <strain evidence="1">DSM 44074</strain>
    </source>
</reference>
<name>A0AAV2WFN7_MYCNE</name>
<dbReference type="AlphaFoldDB" id="A0AAV2WFN7"/>
<proteinExistence type="predicted"/>
<reference evidence="1" key="2">
    <citation type="submission" date="2015-09" db="EMBL/GenBank/DDBJ databases">
        <title>Draft genome sequence of Mycobacterium neoaurum DSM 44074.</title>
        <authorList>
            <person name="Croce O."/>
            <person name="Robert C."/>
            <person name="Raoult D."/>
            <person name="Drancourt M."/>
        </authorList>
    </citation>
    <scope>NUCLEOTIDE SEQUENCE</scope>
    <source>
        <strain evidence="1">DSM 44074</strain>
    </source>
</reference>
<evidence type="ECO:0008006" key="3">
    <source>
        <dbReference type="Google" id="ProtNLM"/>
    </source>
</evidence>
<dbReference type="Proteomes" id="UP000028864">
    <property type="component" value="Unassembled WGS sequence"/>
</dbReference>
<evidence type="ECO:0000313" key="1">
    <source>
        <dbReference type="EMBL" id="CDQ42752.1"/>
    </source>
</evidence>
<accession>A0AAV2WFN7</accession>
<gene>
    <name evidence="1" type="ORF">BN1047_00609</name>
</gene>
<organism evidence="1 2">
    <name type="scientific">Mycolicibacterium neoaurum</name>
    <name type="common">Mycobacterium neoaurum</name>
    <dbReference type="NCBI Taxonomy" id="1795"/>
    <lineage>
        <taxon>Bacteria</taxon>
        <taxon>Bacillati</taxon>
        <taxon>Actinomycetota</taxon>
        <taxon>Actinomycetes</taxon>
        <taxon>Mycobacteriales</taxon>
        <taxon>Mycobacteriaceae</taxon>
        <taxon>Mycolicibacterium</taxon>
    </lineage>
</organism>
<evidence type="ECO:0000313" key="2">
    <source>
        <dbReference type="Proteomes" id="UP000028864"/>
    </source>
</evidence>